<comment type="subcellular location">
    <subcellularLocation>
        <location evidence="1">Mitochondrion inner membrane</location>
        <topology evidence="1">Peripheral membrane protein</topology>
        <orientation evidence="1">Intermembrane side</orientation>
    </subcellularLocation>
</comment>
<dbReference type="EMBL" id="KI395483">
    <property type="protein sequence ID" value="ERM98243.1"/>
    <property type="molecule type" value="Genomic_DNA"/>
</dbReference>
<comment type="similarity">
    <text evidence="1">Belongs to the small Tim family.</text>
</comment>
<evidence type="ECO:0000313" key="4">
    <source>
        <dbReference type="Proteomes" id="UP000017836"/>
    </source>
</evidence>
<keyword evidence="4" id="KW-1185">Reference proteome</keyword>
<keyword evidence="1" id="KW-0999">Mitochondrion inner membrane</keyword>
<protein>
    <recommendedName>
        <fullName evidence="1">Mitochondrial import inner membrane translocase subunit</fullName>
    </recommendedName>
</protein>
<name>W1NRQ9_AMBTC</name>
<reference evidence="4" key="1">
    <citation type="journal article" date="2013" name="Science">
        <title>The Amborella genome and the evolution of flowering plants.</title>
        <authorList>
            <consortium name="Amborella Genome Project"/>
        </authorList>
    </citation>
    <scope>NUCLEOTIDE SEQUENCE [LARGE SCALE GENOMIC DNA]</scope>
</reference>
<keyword evidence="1" id="KW-0496">Mitochondrion</keyword>
<dbReference type="STRING" id="13333.W1NRQ9"/>
<dbReference type="Gramene" id="ERM98243">
    <property type="protein sequence ID" value="ERM98243"/>
    <property type="gene ID" value="AMTR_s00095p00164310"/>
</dbReference>
<evidence type="ECO:0000256" key="1">
    <source>
        <dbReference type="RuleBase" id="RU367043"/>
    </source>
</evidence>
<dbReference type="InterPro" id="IPR004217">
    <property type="entry name" value="Tim10-like"/>
</dbReference>
<proteinExistence type="inferred from homology"/>
<dbReference type="InterPro" id="IPR035427">
    <property type="entry name" value="Tim10-like_dom_sf"/>
</dbReference>
<dbReference type="OrthoDB" id="344165at2759"/>
<gene>
    <name evidence="3" type="ORF">AMTR_s00095p00164310</name>
</gene>
<keyword evidence="1" id="KW-0813">Transport</keyword>
<feature type="domain" description="Tim10-like" evidence="2">
    <location>
        <begin position="15"/>
        <end position="75"/>
    </location>
</feature>
<comment type="function">
    <text evidence="1">Mitochondrial intermembrane chaperone that participates in the import and insertion of some multi-pass transmembrane proteins into the mitochondrial inner membrane. Also required for the transfer of beta-barrel precursors from the TOM complex to the sorting and assembly machinery (SAM complex) of the outer membrane. Acts as a chaperone-like protein that protects the hydrophobic precursors from aggregation and guide them through the mitochondrial intermembrane space.</text>
</comment>
<dbReference type="OMA" id="MLTVQRF"/>
<evidence type="ECO:0000259" key="2">
    <source>
        <dbReference type="Pfam" id="PF02953"/>
    </source>
</evidence>
<dbReference type="SUPFAM" id="SSF144122">
    <property type="entry name" value="Tim10-like"/>
    <property type="match status" value="1"/>
</dbReference>
<keyword evidence="1" id="KW-0143">Chaperone</keyword>
<organism evidence="3 4">
    <name type="scientific">Amborella trichopoda</name>
    <dbReference type="NCBI Taxonomy" id="13333"/>
    <lineage>
        <taxon>Eukaryota</taxon>
        <taxon>Viridiplantae</taxon>
        <taxon>Streptophyta</taxon>
        <taxon>Embryophyta</taxon>
        <taxon>Tracheophyta</taxon>
        <taxon>Spermatophyta</taxon>
        <taxon>Magnoliopsida</taxon>
        <taxon>Amborellales</taxon>
        <taxon>Amborellaceae</taxon>
        <taxon>Amborella</taxon>
    </lineage>
</organism>
<keyword evidence="1" id="KW-0653">Protein transport</keyword>
<dbReference type="Proteomes" id="UP000017836">
    <property type="component" value="Unassembled WGS sequence"/>
</dbReference>
<dbReference type="GO" id="GO:0005743">
    <property type="term" value="C:mitochondrial inner membrane"/>
    <property type="evidence" value="ECO:0007669"/>
    <property type="project" value="UniProtKB-SubCell"/>
</dbReference>
<keyword evidence="1" id="KW-1015">Disulfide bond</keyword>
<evidence type="ECO:0000313" key="3">
    <source>
        <dbReference type="EMBL" id="ERM98243.1"/>
    </source>
</evidence>
<comment type="subunit">
    <text evidence="1">Heterohexamer.</text>
</comment>
<dbReference type="eggNOG" id="KOG3489">
    <property type="taxonomic scope" value="Eukaryota"/>
</dbReference>
<sequence>MDSSSVDSAKFQRLLEQEQQRAMVNQMVAKLTDVCWDKCVTGSVGSSFSHSEVTCLSNCAQRYMELSMLTVQRFKSNGE</sequence>
<keyword evidence="1" id="KW-0472">Membrane</keyword>
<keyword evidence="1" id="KW-0811">Translocation</keyword>
<comment type="domain">
    <text evidence="1">The twin CX3C motif contains 4 conserved Cys residues that form 2 disulfide bonds in the mitochondrial intermembrane space.</text>
</comment>
<dbReference type="Pfam" id="PF02953">
    <property type="entry name" value="zf-Tim10_DDP"/>
    <property type="match status" value="1"/>
</dbReference>
<dbReference type="KEGG" id="atr:18426244"/>
<dbReference type="GO" id="GO:0015031">
    <property type="term" value="P:protein transport"/>
    <property type="evidence" value="ECO:0007669"/>
    <property type="project" value="UniProtKB-KW"/>
</dbReference>
<dbReference type="AlphaFoldDB" id="W1NRQ9"/>
<dbReference type="HOGENOM" id="CLU_141397_1_1_1"/>
<dbReference type="Gene3D" id="1.10.287.810">
    <property type="entry name" value="Mitochondrial import inner membrane translocase subunit tim13 like domains"/>
    <property type="match status" value="1"/>
</dbReference>
<accession>W1NRQ9</accession>